<dbReference type="AlphaFoldDB" id="A0A934K9R3"/>
<comment type="caution">
    <text evidence="2">The sequence shown here is derived from an EMBL/GenBank/DDBJ whole genome shotgun (WGS) entry which is preliminary data.</text>
</comment>
<dbReference type="EMBL" id="JAEKNQ010000021">
    <property type="protein sequence ID" value="MBJ7602574.1"/>
    <property type="molecule type" value="Genomic_DNA"/>
</dbReference>
<reference evidence="2 3" key="1">
    <citation type="submission" date="2020-10" db="EMBL/GenBank/DDBJ databases">
        <title>Ca. Dormibacterota MAGs.</title>
        <authorList>
            <person name="Montgomery K."/>
        </authorList>
    </citation>
    <scope>NUCLEOTIDE SEQUENCE [LARGE SCALE GENOMIC DNA]</scope>
    <source>
        <strain evidence="2">SC8811_S16_3</strain>
    </source>
</reference>
<evidence type="ECO:0008006" key="4">
    <source>
        <dbReference type="Google" id="ProtNLM"/>
    </source>
</evidence>
<dbReference type="RefSeq" id="WP_338177181.1">
    <property type="nucleotide sequence ID" value="NZ_JAEKNQ010000021.1"/>
</dbReference>
<feature type="transmembrane region" description="Helical" evidence="1">
    <location>
        <begin position="5"/>
        <end position="23"/>
    </location>
</feature>
<protein>
    <recommendedName>
        <fullName evidence="4">ABC3 transporter permease protein domain-containing protein</fullName>
    </recommendedName>
</protein>
<organism evidence="2 3">
    <name type="scientific">Candidatus Dormiibacter inghamiae</name>
    <dbReference type="NCBI Taxonomy" id="3127013"/>
    <lineage>
        <taxon>Bacteria</taxon>
        <taxon>Bacillati</taxon>
        <taxon>Candidatus Dormiibacterota</taxon>
        <taxon>Candidatus Dormibacteria</taxon>
        <taxon>Candidatus Dormibacterales</taxon>
        <taxon>Candidatus Dormibacteraceae</taxon>
        <taxon>Candidatus Dormiibacter</taxon>
    </lineage>
</organism>
<evidence type="ECO:0000256" key="1">
    <source>
        <dbReference type="SAM" id="Phobius"/>
    </source>
</evidence>
<sequence length="78" mass="8610">MESRVIAILGLLLGTLVGLWQSYRFFVTDKTFGTVVFHVPVVELSLILLGSYLATLLTTYLPARAASRVPPAEALRFE</sequence>
<proteinExistence type="predicted"/>
<gene>
    <name evidence="2" type="ORF">JF888_05200</name>
</gene>
<dbReference type="Proteomes" id="UP000620075">
    <property type="component" value="Unassembled WGS sequence"/>
</dbReference>
<keyword evidence="1" id="KW-1133">Transmembrane helix</keyword>
<evidence type="ECO:0000313" key="3">
    <source>
        <dbReference type="Proteomes" id="UP000620075"/>
    </source>
</evidence>
<keyword evidence="1" id="KW-0472">Membrane</keyword>
<accession>A0A934K9R3</accession>
<feature type="transmembrane region" description="Helical" evidence="1">
    <location>
        <begin position="35"/>
        <end position="61"/>
    </location>
</feature>
<evidence type="ECO:0000313" key="2">
    <source>
        <dbReference type="EMBL" id="MBJ7602574.1"/>
    </source>
</evidence>
<keyword evidence="1" id="KW-0812">Transmembrane</keyword>
<name>A0A934K9R3_9BACT</name>